<gene>
    <name evidence="2" type="ORF">MtrunA17_Chr1g0208971</name>
</gene>
<dbReference type="AlphaFoldDB" id="A0A396K327"/>
<sequence length="48" mass="5418">MTLTNALLSLHLMVLILRKNAGDLSSILFLVLVARREKFSSGCLTFFY</sequence>
<evidence type="ECO:0008006" key="3">
    <source>
        <dbReference type="Google" id="ProtNLM"/>
    </source>
</evidence>
<organism evidence="2">
    <name type="scientific">Medicago truncatula</name>
    <name type="common">Barrel medic</name>
    <name type="synonym">Medicago tribuloides</name>
    <dbReference type="NCBI Taxonomy" id="3880"/>
    <lineage>
        <taxon>Eukaryota</taxon>
        <taxon>Viridiplantae</taxon>
        <taxon>Streptophyta</taxon>
        <taxon>Embryophyta</taxon>
        <taxon>Tracheophyta</taxon>
        <taxon>Spermatophyta</taxon>
        <taxon>Magnoliopsida</taxon>
        <taxon>eudicotyledons</taxon>
        <taxon>Gunneridae</taxon>
        <taxon>Pentapetalae</taxon>
        <taxon>rosids</taxon>
        <taxon>fabids</taxon>
        <taxon>Fabales</taxon>
        <taxon>Fabaceae</taxon>
        <taxon>Papilionoideae</taxon>
        <taxon>50 kb inversion clade</taxon>
        <taxon>NPAAA clade</taxon>
        <taxon>Hologalegina</taxon>
        <taxon>IRL clade</taxon>
        <taxon>Trifolieae</taxon>
        <taxon>Medicago</taxon>
    </lineage>
</organism>
<dbReference type="EMBL" id="PSQE01000001">
    <property type="protein sequence ID" value="RHN82348.1"/>
    <property type="molecule type" value="Genomic_DNA"/>
</dbReference>
<protein>
    <recommendedName>
        <fullName evidence="3">Transmembrane protein</fullName>
    </recommendedName>
</protein>
<dbReference type="Gramene" id="rna6508">
    <property type="protein sequence ID" value="RHN82348.1"/>
    <property type="gene ID" value="gene6508"/>
</dbReference>
<comment type="caution">
    <text evidence="2">The sequence shown here is derived from an EMBL/GenBank/DDBJ whole genome shotgun (WGS) entry which is preliminary data.</text>
</comment>
<reference evidence="2" key="1">
    <citation type="journal article" date="2018" name="Nat. Plants">
        <title>Whole-genome landscape of Medicago truncatula symbiotic genes.</title>
        <authorList>
            <person name="Pecrix Y."/>
            <person name="Gamas P."/>
            <person name="Carrere S."/>
        </authorList>
    </citation>
    <scope>NUCLEOTIDE SEQUENCE</scope>
    <source>
        <tissue evidence="2">Leaves</tissue>
    </source>
</reference>
<feature type="signal peptide" evidence="1">
    <location>
        <begin position="1"/>
        <end position="21"/>
    </location>
</feature>
<feature type="chain" id="PRO_5017368661" description="Transmembrane protein" evidence="1">
    <location>
        <begin position="22"/>
        <end position="48"/>
    </location>
</feature>
<dbReference type="Proteomes" id="UP000265566">
    <property type="component" value="Chromosome 1"/>
</dbReference>
<name>A0A396K327_MEDTR</name>
<evidence type="ECO:0000313" key="2">
    <source>
        <dbReference type="EMBL" id="RHN82348.1"/>
    </source>
</evidence>
<keyword evidence="1" id="KW-0732">Signal</keyword>
<proteinExistence type="predicted"/>
<evidence type="ECO:0000256" key="1">
    <source>
        <dbReference type="SAM" id="SignalP"/>
    </source>
</evidence>
<accession>A0A396K327</accession>